<dbReference type="EMBL" id="BART01039157">
    <property type="protein sequence ID" value="GAH11193.1"/>
    <property type="molecule type" value="Genomic_DNA"/>
</dbReference>
<reference evidence="1" key="1">
    <citation type="journal article" date="2014" name="Front. Microbiol.">
        <title>High frequency of phylogenetically diverse reductive dehalogenase-homologous genes in deep subseafloor sedimentary metagenomes.</title>
        <authorList>
            <person name="Kawai M."/>
            <person name="Futagami T."/>
            <person name="Toyoda A."/>
            <person name="Takaki Y."/>
            <person name="Nishi S."/>
            <person name="Hori S."/>
            <person name="Arai W."/>
            <person name="Tsubouchi T."/>
            <person name="Morono Y."/>
            <person name="Uchiyama I."/>
            <person name="Ito T."/>
            <person name="Fujiyama A."/>
            <person name="Inagaki F."/>
            <person name="Takami H."/>
        </authorList>
    </citation>
    <scope>NUCLEOTIDE SEQUENCE</scope>
    <source>
        <strain evidence="1">Expedition CK06-06</strain>
    </source>
</reference>
<protein>
    <submittedName>
        <fullName evidence="1">Uncharacterized protein</fullName>
    </submittedName>
</protein>
<gene>
    <name evidence="1" type="ORF">S01H4_64519</name>
</gene>
<organism evidence="1">
    <name type="scientific">marine sediment metagenome</name>
    <dbReference type="NCBI Taxonomy" id="412755"/>
    <lineage>
        <taxon>unclassified sequences</taxon>
        <taxon>metagenomes</taxon>
        <taxon>ecological metagenomes</taxon>
    </lineage>
</organism>
<evidence type="ECO:0000313" key="1">
    <source>
        <dbReference type="EMBL" id="GAH11193.1"/>
    </source>
</evidence>
<feature type="non-terminal residue" evidence="1">
    <location>
        <position position="1"/>
    </location>
</feature>
<accession>X1ERC9</accession>
<dbReference type="AlphaFoldDB" id="X1ERC9"/>
<sequence length="31" mass="3939">DITLISYIEFCISRYFPYYIEFYHLVKPFEK</sequence>
<comment type="caution">
    <text evidence="1">The sequence shown here is derived from an EMBL/GenBank/DDBJ whole genome shotgun (WGS) entry which is preliminary data.</text>
</comment>
<proteinExistence type="predicted"/>
<name>X1ERC9_9ZZZZ</name>